<gene>
    <name evidence="1" type="ORF">CEXT_445561</name>
</gene>
<comment type="caution">
    <text evidence="1">The sequence shown here is derived from an EMBL/GenBank/DDBJ whole genome shotgun (WGS) entry which is preliminary data.</text>
</comment>
<evidence type="ECO:0000313" key="1">
    <source>
        <dbReference type="EMBL" id="GIX98947.1"/>
    </source>
</evidence>
<organism evidence="1 2">
    <name type="scientific">Caerostris extrusa</name>
    <name type="common">Bark spider</name>
    <name type="synonym">Caerostris bankana</name>
    <dbReference type="NCBI Taxonomy" id="172846"/>
    <lineage>
        <taxon>Eukaryota</taxon>
        <taxon>Metazoa</taxon>
        <taxon>Ecdysozoa</taxon>
        <taxon>Arthropoda</taxon>
        <taxon>Chelicerata</taxon>
        <taxon>Arachnida</taxon>
        <taxon>Araneae</taxon>
        <taxon>Araneomorphae</taxon>
        <taxon>Entelegynae</taxon>
        <taxon>Araneoidea</taxon>
        <taxon>Araneidae</taxon>
        <taxon>Caerostris</taxon>
    </lineage>
</organism>
<proteinExistence type="predicted"/>
<dbReference type="Proteomes" id="UP001054945">
    <property type="component" value="Unassembled WGS sequence"/>
</dbReference>
<name>A0AAV4PNG4_CAEEX</name>
<dbReference type="AlphaFoldDB" id="A0AAV4PNG4"/>
<keyword evidence="2" id="KW-1185">Reference proteome</keyword>
<dbReference type="EMBL" id="BPLR01004987">
    <property type="protein sequence ID" value="GIX98947.1"/>
    <property type="molecule type" value="Genomic_DNA"/>
</dbReference>
<protein>
    <submittedName>
        <fullName evidence="1">Uncharacterized protein</fullName>
    </submittedName>
</protein>
<sequence length="98" mass="11494">MYSVRKYRLELFPFDLHGGEDRFRSVRDAEKLPSPPPHSLYRIQVAVPFKIEILNLLSRYSTANIELAKKNLVAFDLFGHFYPVTRKALIKLNLIFEI</sequence>
<reference evidence="1 2" key="1">
    <citation type="submission" date="2021-06" db="EMBL/GenBank/DDBJ databases">
        <title>Caerostris extrusa draft genome.</title>
        <authorList>
            <person name="Kono N."/>
            <person name="Arakawa K."/>
        </authorList>
    </citation>
    <scope>NUCLEOTIDE SEQUENCE [LARGE SCALE GENOMIC DNA]</scope>
</reference>
<evidence type="ECO:0000313" key="2">
    <source>
        <dbReference type="Proteomes" id="UP001054945"/>
    </source>
</evidence>
<accession>A0AAV4PNG4</accession>